<keyword evidence="2" id="KW-1185">Reference proteome</keyword>
<comment type="caution">
    <text evidence="1">The sequence shown here is derived from an EMBL/GenBank/DDBJ whole genome shotgun (WGS) entry which is preliminary data.</text>
</comment>
<dbReference type="EMBL" id="QTSX02004320">
    <property type="protein sequence ID" value="KAJ9065847.1"/>
    <property type="molecule type" value="Genomic_DNA"/>
</dbReference>
<proteinExistence type="predicted"/>
<protein>
    <submittedName>
        <fullName evidence="1">RNA-binding protein, CCR4-NOT complex subunit Rcd1, variant 2</fullName>
    </submittedName>
</protein>
<accession>A0ACC2SUB2</accession>
<evidence type="ECO:0000313" key="2">
    <source>
        <dbReference type="Proteomes" id="UP001165960"/>
    </source>
</evidence>
<evidence type="ECO:0000313" key="1">
    <source>
        <dbReference type="EMBL" id="KAJ9065847.1"/>
    </source>
</evidence>
<organism evidence="1 2">
    <name type="scientific">Entomophthora muscae</name>
    <dbReference type="NCBI Taxonomy" id="34485"/>
    <lineage>
        <taxon>Eukaryota</taxon>
        <taxon>Fungi</taxon>
        <taxon>Fungi incertae sedis</taxon>
        <taxon>Zoopagomycota</taxon>
        <taxon>Entomophthoromycotina</taxon>
        <taxon>Entomophthoromycetes</taxon>
        <taxon>Entomophthorales</taxon>
        <taxon>Entomophthoraceae</taxon>
        <taxon>Entomophthora</taxon>
    </lineage>
</organism>
<dbReference type="Proteomes" id="UP001165960">
    <property type="component" value="Unassembled WGS sequence"/>
</dbReference>
<sequence>MLPYPYQRTSNKEVKYLPPHQPHFQNAYQNRGFVSNQSLQKKPFENNQVGFKISSENICLHYIEDFLSPDKRSLALQRLFEARDSYANLPLFLWNSFGVTACMIQEIVSLYTKLDPPNLDHNHARHLAYLFGLIQLIAEHPQTREALCCSQLPALLFPYISVKFDTKPYEQVRLCALNVLSVLSKNISPRMLELFLSSELLPLCFKVATTFTESQRSVALVIVLRVMCIQEGLEFFCSPLVKLHALLKVLEDLTLATIHRKSRIQKTIVYIYSRLADHSSGLHFLKLKLPMPIRDGTFGHILSEDPNAKRTLETLLFRVFPDAFTRH</sequence>
<name>A0ACC2SUB2_9FUNG</name>
<gene>
    <name evidence="1" type="primary">rcd1_2</name>
    <name evidence="1" type="ORF">DSO57_1015282</name>
</gene>
<reference evidence="1" key="1">
    <citation type="submission" date="2022-04" db="EMBL/GenBank/DDBJ databases">
        <title>Genome of the entomopathogenic fungus Entomophthora muscae.</title>
        <authorList>
            <person name="Elya C."/>
            <person name="Lovett B.R."/>
            <person name="Lee E."/>
            <person name="Macias A.M."/>
            <person name="Hajek A.E."/>
            <person name="De Bivort B.L."/>
            <person name="Kasson M.T."/>
            <person name="De Fine Licht H.H."/>
            <person name="Stajich J.E."/>
        </authorList>
    </citation>
    <scope>NUCLEOTIDE SEQUENCE</scope>
    <source>
        <strain evidence="1">Berkeley</strain>
    </source>
</reference>